<gene>
    <name evidence="7" type="ORF">P171DRAFT_454040</name>
</gene>
<accession>A0A9P4PI10</accession>
<comment type="subunit">
    <text evidence="3">Interacts with ODC and thereby sterically blocks ODC homodimerization.</text>
</comment>
<reference evidence="7" key="1">
    <citation type="journal article" date="2020" name="Stud. Mycol.">
        <title>101 Dothideomycetes genomes: a test case for predicting lifestyles and emergence of pathogens.</title>
        <authorList>
            <person name="Haridas S."/>
            <person name="Albert R."/>
            <person name="Binder M."/>
            <person name="Bloem J."/>
            <person name="Labutti K."/>
            <person name="Salamov A."/>
            <person name="Andreopoulos B."/>
            <person name="Baker S."/>
            <person name="Barry K."/>
            <person name="Bills G."/>
            <person name="Bluhm B."/>
            <person name="Cannon C."/>
            <person name="Castanera R."/>
            <person name="Culley D."/>
            <person name="Daum C."/>
            <person name="Ezra D."/>
            <person name="Gonzalez J."/>
            <person name="Henrissat B."/>
            <person name="Kuo A."/>
            <person name="Liang C."/>
            <person name="Lipzen A."/>
            <person name="Lutzoni F."/>
            <person name="Magnuson J."/>
            <person name="Mondo S."/>
            <person name="Nolan M."/>
            <person name="Ohm R."/>
            <person name="Pangilinan J."/>
            <person name="Park H.-J."/>
            <person name="Ramirez L."/>
            <person name="Alfaro M."/>
            <person name="Sun H."/>
            <person name="Tritt A."/>
            <person name="Yoshinaga Y."/>
            <person name="Zwiers L.-H."/>
            <person name="Turgeon B."/>
            <person name="Goodwin S."/>
            <person name="Spatafora J."/>
            <person name="Crous P."/>
            <person name="Grigoriev I."/>
        </authorList>
    </citation>
    <scope>NUCLEOTIDE SEQUENCE</scope>
    <source>
        <strain evidence="7">CBS 690.94</strain>
    </source>
</reference>
<dbReference type="GO" id="GO:0075523">
    <property type="term" value="P:viral translational frameshifting"/>
    <property type="evidence" value="ECO:0007669"/>
    <property type="project" value="UniProtKB-KW"/>
</dbReference>
<dbReference type="GO" id="GO:0045732">
    <property type="term" value="P:positive regulation of protein catabolic process"/>
    <property type="evidence" value="ECO:0007669"/>
    <property type="project" value="TreeGrafter"/>
</dbReference>
<dbReference type="Proteomes" id="UP000799764">
    <property type="component" value="Unassembled WGS sequence"/>
</dbReference>
<dbReference type="Gene3D" id="3.40.630.60">
    <property type="match status" value="1"/>
</dbReference>
<feature type="region of interest" description="Disordered" evidence="6">
    <location>
        <begin position="1"/>
        <end position="21"/>
    </location>
</feature>
<keyword evidence="5" id="KW-0688">Ribosomal frameshifting</keyword>
<dbReference type="PANTHER" id="PTHR10279:SF10">
    <property type="entry name" value="ORNITHINE DECARBOXYLASE ANTIZYME"/>
    <property type="match status" value="1"/>
</dbReference>
<dbReference type="InterPro" id="IPR038581">
    <property type="entry name" value="ODC_AZ_sf"/>
</dbReference>
<comment type="function">
    <text evidence="1">Ornithine decarboxylase (ODC) antizyme protein that negatively regulates ODC activity and intracellular polyamine biosynthesis in response to increased intracellular polyamine levels. Binds to ODC monomers, inhibiting the assembly of the functional ODC homodimer, and targets the monomers for ubiquitin-independent proteolytic destruction by the 26S proteasome.</text>
</comment>
<dbReference type="PANTHER" id="PTHR10279">
    <property type="entry name" value="ORNITHINE DECARBOXYLASE ANTIZYME"/>
    <property type="match status" value="1"/>
</dbReference>
<proteinExistence type="inferred from homology"/>
<dbReference type="SUPFAM" id="SSF55729">
    <property type="entry name" value="Acyl-CoA N-acyltransferases (Nat)"/>
    <property type="match status" value="1"/>
</dbReference>
<evidence type="ECO:0000313" key="8">
    <source>
        <dbReference type="Proteomes" id="UP000799764"/>
    </source>
</evidence>
<evidence type="ECO:0000256" key="2">
    <source>
        <dbReference type="ARBA" id="ARBA00008796"/>
    </source>
</evidence>
<comment type="similarity">
    <text evidence="2">Belongs to the ODC antizyme family.</text>
</comment>
<protein>
    <recommendedName>
        <fullName evidence="4">Ornithine decarboxylase antizyme</fullName>
    </recommendedName>
</protein>
<dbReference type="GO" id="GO:0005634">
    <property type="term" value="C:nucleus"/>
    <property type="evidence" value="ECO:0007669"/>
    <property type="project" value="TreeGrafter"/>
</dbReference>
<dbReference type="Pfam" id="PF02100">
    <property type="entry name" value="ODC_AZ"/>
    <property type="match status" value="1"/>
</dbReference>
<evidence type="ECO:0000313" key="7">
    <source>
        <dbReference type="EMBL" id="KAF2445420.1"/>
    </source>
</evidence>
<sequence length="263" mass="28561">MAHSNSKRSSSSSSNHSDRSTANVRASAYVVNASSAALQGFHYSTTGAGGAECPPLAAKASSNAVGRARRGGAAYTITGECERLFCETLRAVFLGEGNLAQKDSLVMGMHNNMTTDIVNDYGINVRMNTSSATDAPSPEGFGWVQQKGLVSDWIEVWDYVGGIRFRGFVAEKADEKAMVVFFDQNVIGGDLKAGLMALLELCAIDYFACTRLVVCIDRHTQQKPLEVLSKDLGWIGFQLTTLREFAEQGDVISNEWLFMEMDT</sequence>
<dbReference type="GO" id="GO:0008073">
    <property type="term" value="F:ornithine decarboxylase inhibitor activity"/>
    <property type="evidence" value="ECO:0007669"/>
    <property type="project" value="InterPro"/>
</dbReference>
<dbReference type="GO" id="GO:0005737">
    <property type="term" value="C:cytoplasm"/>
    <property type="evidence" value="ECO:0007669"/>
    <property type="project" value="TreeGrafter"/>
</dbReference>
<keyword evidence="8" id="KW-1185">Reference proteome</keyword>
<dbReference type="InterPro" id="IPR002993">
    <property type="entry name" value="ODC_AZ"/>
</dbReference>
<name>A0A9P4PI10_9PLEO</name>
<dbReference type="EMBL" id="MU001499">
    <property type="protein sequence ID" value="KAF2445420.1"/>
    <property type="molecule type" value="Genomic_DNA"/>
</dbReference>
<comment type="caution">
    <text evidence="7">The sequence shown here is derived from an EMBL/GenBank/DDBJ whole genome shotgun (WGS) entry which is preliminary data.</text>
</comment>
<evidence type="ECO:0000256" key="4">
    <source>
        <dbReference type="ARBA" id="ARBA00017712"/>
    </source>
</evidence>
<dbReference type="AlphaFoldDB" id="A0A9P4PI10"/>
<organism evidence="7 8">
    <name type="scientific">Karstenula rhodostoma CBS 690.94</name>
    <dbReference type="NCBI Taxonomy" id="1392251"/>
    <lineage>
        <taxon>Eukaryota</taxon>
        <taxon>Fungi</taxon>
        <taxon>Dikarya</taxon>
        <taxon>Ascomycota</taxon>
        <taxon>Pezizomycotina</taxon>
        <taxon>Dothideomycetes</taxon>
        <taxon>Pleosporomycetidae</taxon>
        <taxon>Pleosporales</taxon>
        <taxon>Massarineae</taxon>
        <taxon>Didymosphaeriaceae</taxon>
        <taxon>Karstenula</taxon>
    </lineage>
</organism>
<evidence type="ECO:0000256" key="6">
    <source>
        <dbReference type="SAM" id="MobiDB-lite"/>
    </source>
</evidence>
<dbReference type="OrthoDB" id="5959761at2759"/>
<dbReference type="InterPro" id="IPR016181">
    <property type="entry name" value="Acyl_CoA_acyltransferase"/>
</dbReference>
<evidence type="ECO:0000256" key="5">
    <source>
        <dbReference type="ARBA" id="ARBA00022758"/>
    </source>
</evidence>
<evidence type="ECO:0000256" key="1">
    <source>
        <dbReference type="ARBA" id="ARBA00002307"/>
    </source>
</evidence>
<evidence type="ECO:0000256" key="3">
    <source>
        <dbReference type="ARBA" id="ARBA00011486"/>
    </source>
</evidence>